<dbReference type="Proteomes" id="UP000243525">
    <property type="component" value="Unassembled WGS sequence"/>
</dbReference>
<accession>A0A2T5BXF3</accession>
<dbReference type="PROSITE" id="PS51257">
    <property type="entry name" value="PROKAR_LIPOPROTEIN"/>
    <property type="match status" value="1"/>
</dbReference>
<dbReference type="InterPro" id="IPR011990">
    <property type="entry name" value="TPR-like_helical_dom_sf"/>
</dbReference>
<dbReference type="SUPFAM" id="SSF48452">
    <property type="entry name" value="TPR-like"/>
    <property type="match status" value="1"/>
</dbReference>
<keyword evidence="3 6" id="KW-0732">Signal</keyword>
<keyword evidence="5" id="KW-0998">Cell outer membrane</keyword>
<sequence>MKIKIAYKTAFLLTLFLAVSCDESILDQTNPNQFTVDQYYKDADQLTAATNGIYSEFYGAALWGRMMQYFCDGRADEHVPGGGQLETHNRQLLEGTYDNGNYTISVVWRGLYRIIHRANAVIQFGPQIEEIDAAVQKQRIAEAKFLRSWAYYYLVVNWGKIPVYTEIAQSPGDAQPLSEESVVYQLLETDLTTIQSDLAWNYTGSDAGRASKGAAKLLLARVYMHQGKYSDARDVLEDIYQNGPYSLVANYSDNFMEETEYNDESIFEIGFAGTGFTWSEDGNSSNARSNVMFQDYSPVAWRNCIPADKLLNDFERPYKGDAKEDPRLHATVYFSGDTFGPAESPIVLTDEMQNGNSSQFNGATVKASWKKYSPMYKLDPGGYYTSNINYRNMRYAEVLIKLAECENEIGTQAKAIEYLNEIRARASVDMPAYPTANYPCNSYDQVMRAIMHESYVEFSDEKLRELELARWRKNNKFSTLNPDPIDYIVSDPSKAYLVYPNEETTANTNID</sequence>
<feature type="domain" description="SusD-like N-terminal" evidence="8">
    <location>
        <begin position="91"/>
        <end position="224"/>
    </location>
</feature>
<evidence type="ECO:0000256" key="3">
    <source>
        <dbReference type="ARBA" id="ARBA00022729"/>
    </source>
</evidence>
<dbReference type="Pfam" id="PF14322">
    <property type="entry name" value="SusD-like_3"/>
    <property type="match status" value="1"/>
</dbReference>
<evidence type="ECO:0000256" key="1">
    <source>
        <dbReference type="ARBA" id="ARBA00004442"/>
    </source>
</evidence>
<feature type="signal peptide" evidence="6">
    <location>
        <begin position="1"/>
        <end position="21"/>
    </location>
</feature>
<comment type="subcellular location">
    <subcellularLocation>
        <location evidence="1">Cell outer membrane</location>
    </subcellularLocation>
</comment>
<evidence type="ECO:0000256" key="6">
    <source>
        <dbReference type="SAM" id="SignalP"/>
    </source>
</evidence>
<gene>
    <name evidence="9" type="ORF">C8N47_12825</name>
</gene>
<comment type="similarity">
    <text evidence="2">Belongs to the SusD family.</text>
</comment>
<evidence type="ECO:0000313" key="9">
    <source>
        <dbReference type="EMBL" id="PTN05047.1"/>
    </source>
</evidence>
<dbReference type="AlphaFoldDB" id="A0A2T5BXF3"/>
<dbReference type="RefSeq" id="WP_170111435.1">
    <property type="nucleotide sequence ID" value="NZ_OY782574.1"/>
</dbReference>
<dbReference type="Gene3D" id="1.25.40.390">
    <property type="match status" value="1"/>
</dbReference>
<evidence type="ECO:0000259" key="7">
    <source>
        <dbReference type="Pfam" id="PF07980"/>
    </source>
</evidence>
<dbReference type="EMBL" id="QAAD01000028">
    <property type="protein sequence ID" value="PTN05047.1"/>
    <property type="molecule type" value="Genomic_DNA"/>
</dbReference>
<evidence type="ECO:0000259" key="8">
    <source>
        <dbReference type="Pfam" id="PF14322"/>
    </source>
</evidence>
<organism evidence="9 10">
    <name type="scientific">Mangrovibacterium marinum</name>
    <dbReference type="NCBI Taxonomy" id="1639118"/>
    <lineage>
        <taxon>Bacteria</taxon>
        <taxon>Pseudomonadati</taxon>
        <taxon>Bacteroidota</taxon>
        <taxon>Bacteroidia</taxon>
        <taxon>Marinilabiliales</taxon>
        <taxon>Prolixibacteraceae</taxon>
        <taxon>Mangrovibacterium</taxon>
    </lineage>
</organism>
<evidence type="ECO:0000256" key="4">
    <source>
        <dbReference type="ARBA" id="ARBA00023136"/>
    </source>
</evidence>
<dbReference type="Pfam" id="PF07980">
    <property type="entry name" value="SusD_RagB"/>
    <property type="match status" value="1"/>
</dbReference>
<name>A0A2T5BXF3_9BACT</name>
<dbReference type="InterPro" id="IPR033985">
    <property type="entry name" value="SusD-like_N"/>
</dbReference>
<evidence type="ECO:0000256" key="5">
    <source>
        <dbReference type="ARBA" id="ARBA00023237"/>
    </source>
</evidence>
<feature type="chain" id="PRO_5015731640" evidence="6">
    <location>
        <begin position="22"/>
        <end position="511"/>
    </location>
</feature>
<feature type="domain" description="RagB/SusD" evidence="7">
    <location>
        <begin position="264"/>
        <end position="481"/>
    </location>
</feature>
<dbReference type="GO" id="GO:0009279">
    <property type="term" value="C:cell outer membrane"/>
    <property type="evidence" value="ECO:0007669"/>
    <property type="project" value="UniProtKB-SubCell"/>
</dbReference>
<reference evidence="9 10" key="1">
    <citation type="submission" date="2018-04" db="EMBL/GenBank/DDBJ databases">
        <title>Genomic Encyclopedia of Archaeal and Bacterial Type Strains, Phase II (KMG-II): from individual species to whole genera.</title>
        <authorList>
            <person name="Goeker M."/>
        </authorList>
    </citation>
    <scope>NUCLEOTIDE SEQUENCE [LARGE SCALE GENOMIC DNA]</scope>
    <source>
        <strain evidence="9 10">DSM 28823</strain>
    </source>
</reference>
<dbReference type="InterPro" id="IPR012944">
    <property type="entry name" value="SusD_RagB_dom"/>
</dbReference>
<comment type="caution">
    <text evidence="9">The sequence shown here is derived from an EMBL/GenBank/DDBJ whole genome shotgun (WGS) entry which is preliminary data.</text>
</comment>
<keyword evidence="10" id="KW-1185">Reference proteome</keyword>
<evidence type="ECO:0000256" key="2">
    <source>
        <dbReference type="ARBA" id="ARBA00006275"/>
    </source>
</evidence>
<proteinExistence type="inferred from homology"/>
<evidence type="ECO:0000313" key="10">
    <source>
        <dbReference type="Proteomes" id="UP000243525"/>
    </source>
</evidence>
<keyword evidence="4" id="KW-0472">Membrane</keyword>
<protein>
    <submittedName>
        <fullName evidence="9">Putative outer membrane starch-binding protein</fullName>
    </submittedName>
</protein>